<evidence type="ECO:0000256" key="1">
    <source>
        <dbReference type="SAM" id="MobiDB-lite"/>
    </source>
</evidence>
<dbReference type="EnsemblBacteria" id="AAT83096">
    <property type="protein sequence ID" value="AAT83096"/>
    <property type="gene ID" value="PPA2389"/>
</dbReference>
<proteinExistence type="predicted"/>
<feature type="compositionally biased region" description="Basic and acidic residues" evidence="1">
    <location>
        <begin position="55"/>
        <end position="66"/>
    </location>
</feature>
<sequence length="169" mass="18953">MHEDKRADDDEPAQHCPQPEIPRRHARLHASSILFAPNTPTDLMHPDVHGNSNSQRRDHQGDEPEIHSTSAVPPRCDDIEVLAGPGQHPDVVDAEGDYPQQNVLEQGPVGVKSAHLKRRSARLRDTARVTWLLALGQRLTIGLPILVRIRLGRERNLAALRRNIGFRIE</sequence>
<reference evidence="2 3" key="1">
    <citation type="journal article" date="2004" name="Science">
        <title>The complete genome sequence of Propionibacterium acnes, a commensal of human skin.</title>
        <authorList>
            <person name="Bruggemann H."/>
            <person name="Henne A."/>
            <person name="Hoster F."/>
            <person name="Liesegang H."/>
            <person name="Wiezer A."/>
            <person name="Strittmatter A."/>
            <person name="Hujer S."/>
            <person name="Durre P."/>
            <person name="Gottschalk G."/>
        </authorList>
    </citation>
    <scope>NUCLEOTIDE SEQUENCE [LARGE SCALE GENOMIC DNA]</scope>
    <source>
        <strain evidence="3">DSM 16379 / KPA171202</strain>
    </source>
</reference>
<feature type="region of interest" description="Disordered" evidence="1">
    <location>
        <begin position="1"/>
        <end position="78"/>
    </location>
</feature>
<protein>
    <submittedName>
        <fullName evidence="2">Uncharacterized protein</fullName>
    </submittedName>
</protein>
<dbReference type="EMBL" id="AE017283">
    <property type="protein sequence ID" value="AAT83096.1"/>
    <property type="molecule type" value="Genomic_DNA"/>
</dbReference>
<dbReference type="AlphaFoldDB" id="Q6A819"/>
<dbReference type="KEGG" id="pac:PPA2389"/>
<gene>
    <name evidence="2" type="ordered locus">PPA2389</name>
</gene>
<organism evidence="2 3">
    <name type="scientific">Cutibacterium acnes (strain DSM 16379 / KPA171202)</name>
    <name type="common">Propionibacterium acnes</name>
    <dbReference type="NCBI Taxonomy" id="267747"/>
    <lineage>
        <taxon>Bacteria</taxon>
        <taxon>Bacillati</taxon>
        <taxon>Actinomycetota</taxon>
        <taxon>Actinomycetes</taxon>
        <taxon>Propionibacteriales</taxon>
        <taxon>Propionibacteriaceae</taxon>
        <taxon>Cutibacterium</taxon>
    </lineage>
</organism>
<evidence type="ECO:0000313" key="2">
    <source>
        <dbReference type="EMBL" id="AAT83096.1"/>
    </source>
</evidence>
<dbReference type="HOGENOM" id="CLU_1702698_0_0_11"/>
<name>Q6A819_CUTAK</name>
<accession>Q6A819</accession>
<evidence type="ECO:0000313" key="3">
    <source>
        <dbReference type="Proteomes" id="UP000000603"/>
    </source>
</evidence>
<dbReference type="Proteomes" id="UP000000603">
    <property type="component" value="Chromosome"/>
</dbReference>